<accession>A0AA88GPG5</accession>
<gene>
    <name evidence="1" type="ORF">C9374_004838</name>
</gene>
<dbReference type="RefSeq" id="XP_044548550.1">
    <property type="nucleotide sequence ID" value="XM_044694521.1"/>
</dbReference>
<dbReference type="EMBL" id="PYSW02000022">
    <property type="protein sequence ID" value="KAG2382871.1"/>
    <property type="molecule type" value="Genomic_DNA"/>
</dbReference>
<organism evidence="1 2">
    <name type="scientific">Naegleria lovaniensis</name>
    <name type="common">Amoeba</name>
    <dbReference type="NCBI Taxonomy" id="51637"/>
    <lineage>
        <taxon>Eukaryota</taxon>
        <taxon>Discoba</taxon>
        <taxon>Heterolobosea</taxon>
        <taxon>Tetramitia</taxon>
        <taxon>Eutetramitia</taxon>
        <taxon>Vahlkampfiidae</taxon>
        <taxon>Naegleria</taxon>
    </lineage>
</organism>
<dbReference type="InterPro" id="IPR009091">
    <property type="entry name" value="RCC1/BLIP-II"/>
</dbReference>
<dbReference type="GeneID" id="68097293"/>
<comment type="caution">
    <text evidence="1">The sequence shown here is derived from an EMBL/GenBank/DDBJ whole genome shotgun (WGS) entry which is preliminary data.</text>
</comment>
<reference evidence="1 2" key="1">
    <citation type="journal article" date="2018" name="BMC Genomics">
        <title>The genome of Naegleria lovaniensis, the basis for a comparative approach to unravel pathogenicity factors of the human pathogenic amoeba N. fowleri.</title>
        <authorList>
            <person name="Liechti N."/>
            <person name="Schurch N."/>
            <person name="Bruggmann R."/>
            <person name="Wittwer M."/>
        </authorList>
    </citation>
    <scope>NUCLEOTIDE SEQUENCE [LARGE SCALE GENOMIC DNA]</scope>
    <source>
        <strain evidence="1 2">ATCC 30569</strain>
    </source>
</reference>
<dbReference type="SUPFAM" id="SSF50985">
    <property type="entry name" value="RCC1/BLIP-II"/>
    <property type="match status" value="1"/>
</dbReference>
<evidence type="ECO:0000313" key="2">
    <source>
        <dbReference type="Proteomes" id="UP000816034"/>
    </source>
</evidence>
<keyword evidence="2" id="KW-1185">Reference proteome</keyword>
<evidence type="ECO:0000313" key="1">
    <source>
        <dbReference type="EMBL" id="KAG2382871.1"/>
    </source>
</evidence>
<dbReference type="Proteomes" id="UP000816034">
    <property type="component" value="Unassembled WGS sequence"/>
</dbReference>
<sequence length="416" mass="48016">MNLQPQEVQPNPKPVSQQAIHHSDGQMIYVCSYQSIAYYAPLEDDSTTRIKENRGETSGPAPLLIPCKLPSVGFERIKKVMCSMNYVRVLSEEGRVFKIGFDLGISKIVYEQEIDTYNLFIDDMSCFTYGVLYLARERTDNTSRNKENSMHKKLKTYLYGGCKNFFNNLGVVERSTSMDEEDFRLLYTPEEGSTITHIASAFSFSICVLNRTDIHCCSTSWEWSTKQFSTPKPIIHVACSGFFVACILQDFTVLVANSEMQIFELTSRRIDRVFGGYDSLIFRAKSNIPSVAQYLIYNDELQPLSNYFPEDNWTRQCHWSEIEFEYKKEILMLNFRWDRPYGFYFVSTSENESNKFVDLGRFFQGSNHCVKCSFTNHTVAFYIVPPKFDLGLLLRNALTHIPFTDVSFVNHHGISD</sequence>
<protein>
    <submittedName>
        <fullName evidence="1">Uncharacterized protein</fullName>
    </submittedName>
</protein>
<name>A0AA88GPG5_NAELO</name>
<proteinExistence type="predicted"/>
<dbReference type="AlphaFoldDB" id="A0AA88GPG5"/>